<comment type="caution">
    <text evidence="1">The sequence shown here is derived from an EMBL/GenBank/DDBJ whole genome shotgun (WGS) entry which is preliminary data.</text>
</comment>
<evidence type="ECO:0000313" key="1">
    <source>
        <dbReference type="EMBL" id="TDT74059.1"/>
    </source>
</evidence>
<organism evidence="1 2">
    <name type="scientific">Litoreibacter halocynthiae</name>
    <dbReference type="NCBI Taxonomy" id="1242689"/>
    <lineage>
        <taxon>Bacteria</taxon>
        <taxon>Pseudomonadati</taxon>
        <taxon>Pseudomonadota</taxon>
        <taxon>Alphaproteobacteria</taxon>
        <taxon>Rhodobacterales</taxon>
        <taxon>Roseobacteraceae</taxon>
        <taxon>Litoreibacter</taxon>
    </lineage>
</organism>
<dbReference type="Proteomes" id="UP000294563">
    <property type="component" value="Unassembled WGS sequence"/>
</dbReference>
<dbReference type="AlphaFoldDB" id="A0A4R7LFV1"/>
<dbReference type="EMBL" id="SOBH01000003">
    <property type="protein sequence ID" value="TDT74059.1"/>
    <property type="molecule type" value="Genomic_DNA"/>
</dbReference>
<proteinExistence type="predicted"/>
<gene>
    <name evidence="1" type="ORF">BDE40_2844</name>
</gene>
<accession>A0A4R7LFV1</accession>
<dbReference type="RefSeq" id="WP_134015506.1">
    <property type="nucleotide sequence ID" value="NZ_SOBH01000003.1"/>
</dbReference>
<evidence type="ECO:0000313" key="2">
    <source>
        <dbReference type="Proteomes" id="UP000294563"/>
    </source>
</evidence>
<name>A0A4R7LFV1_9RHOB</name>
<reference evidence="1 2" key="1">
    <citation type="submission" date="2019-03" db="EMBL/GenBank/DDBJ databases">
        <title>Genomic Encyclopedia of Archaeal and Bacterial Type Strains, Phase II (KMG-II): from individual species to whole genera.</title>
        <authorList>
            <person name="Goeker M."/>
        </authorList>
    </citation>
    <scope>NUCLEOTIDE SEQUENCE [LARGE SCALE GENOMIC DNA]</scope>
    <source>
        <strain evidence="1 2">DSM 29467</strain>
    </source>
</reference>
<protein>
    <submittedName>
        <fullName evidence="1">Uncharacterized protein</fullName>
    </submittedName>
</protein>
<dbReference type="OrthoDB" id="1434485at2"/>
<keyword evidence="2" id="KW-1185">Reference proteome</keyword>
<sequence>MLKPDLRLHLFFTTENETAVILIRTARQLYRLVLWHRDTDTFQDGQWLKAEVYADSCSLTPDGRHFMFSVNTHWARGKYRDGYTVISHPPYFTALPVSNARYCWTSWGRFLGNALFEVGNRHHLNKPLWAGQEMQPVTRGEVTKDCRTGLRLLNGQPAPLTKAVRDTLLDGTAPPDTKPLDRYDTMNGCLHRRNADGSLTLIRDFHGMEFEPIVAPYDVRPAASADETAWHPLDGDLK</sequence>